<accession>A0ABW5H7C1</accession>
<dbReference type="Pfam" id="PF00296">
    <property type="entry name" value="Bac_luciferase"/>
    <property type="match status" value="1"/>
</dbReference>
<dbReference type="GO" id="GO:0016491">
    <property type="term" value="F:oxidoreductase activity"/>
    <property type="evidence" value="ECO:0007669"/>
    <property type="project" value="UniProtKB-KW"/>
</dbReference>
<gene>
    <name evidence="6" type="ORF">ACFSVL_16630</name>
</gene>
<name>A0ABW5H7C1_9PSEU</name>
<dbReference type="EC" id="1.-.-.-" evidence="6"/>
<comment type="similarity">
    <text evidence="1">Belongs to the bacterial luciferase oxidoreductase family.</text>
</comment>
<dbReference type="InterPro" id="IPR050766">
    <property type="entry name" value="Bact_Lucif_Oxidored"/>
</dbReference>
<evidence type="ECO:0000256" key="4">
    <source>
        <dbReference type="ARBA" id="ARBA00023033"/>
    </source>
</evidence>
<reference evidence="7" key="1">
    <citation type="journal article" date="2019" name="Int. J. Syst. Evol. Microbiol.">
        <title>The Global Catalogue of Microorganisms (GCM) 10K type strain sequencing project: providing services to taxonomists for standard genome sequencing and annotation.</title>
        <authorList>
            <consortium name="The Broad Institute Genomics Platform"/>
            <consortium name="The Broad Institute Genome Sequencing Center for Infectious Disease"/>
            <person name="Wu L."/>
            <person name="Ma J."/>
        </authorList>
    </citation>
    <scope>NUCLEOTIDE SEQUENCE [LARGE SCALE GENOMIC DNA]</scope>
    <source>
        <strain evidence="7">CGMCC 4.7641</strain>
    </source>
</reference>
<dbReference type="Gene3D" id="3.20.20.30">
    <property type="entry name" value="Luciferase-like domain"/>
    <property type="match status" value="1"/>
</dbReference>
<evidence type="ECO:0000256" key="3">
    <source>
        <dbReference type="ARBA" id="ARBA00023002"/>
    </source>
</evidence>
<proteinExistence type="inferred from homology"/>
<dbReference type="PANTHER" id="PTHR30137">
    <property type="entry name" value="LUCIFERASE-LIKE MONOOXYGENASE"/>
    <property type="match status" value="1"/>
</dbReference>
<dbReference type="SUPFAM" id="SSF51679">
    <property type="entry name" value="Bacterial luciferase-like"/>
    <property type="match status" value="1"/>
</dbReference>
<protein>
    <submittedName>
        <fullName evidence="6">LLM class flavin-dependent oxidoreductase</fullName>
        <ecNumber evidence="6">1.-.-.-</ecNumber>
    </submittedName>
</protein>
<evidence type="ECO:0000256" key="1">
    <source>
        <dbReference type="ARBA" id="ARBA00010426"/>
    </source>
</evidence>
<dbReference type="EMBL" id="JBHUKS010000011">
    <property type="protein sequence ID" value="MFD2469015.1"/>
    <property type="molecule type" value="Genomic_DNA"/>
</dbReference>
<dbReference type="InterPro" id="IPR036661">
    <property type="entry name" value="Luciferase-like_sf"/>
</dbReference>
<dbReference type="InterPro" id="IPR011251">
    <property type="entry name" value="Luciferase-like_dom"/>
</dbReference>
<keyword evidence="4" id="KW-0503">Monooxygenase</keyword>
<keyword evidence="2" id="KW-0285">Flavoprotein</keyword>
<dbReference type="RefSeq" id="WP_378305070.1">
    <property type="nucleotide sequence ID" value="NZ_JBHUKS010000011.1"/>
</dbReference>
<evidence type="ECO:0000259" key="5">
    <source>
        <dbReference type="Pfam" id="PF00296"/>
    </source>
</evidence>
<comment type="caution">
    <text evidence="6">The sequence shown here is derived from an EMBL/GenBank/DDBJ whole genome shotgun (WGS) entry which is preliminary data.</text>
</comment>
<dbReference type="Proteomes" id="UP001597483">
    <property type="component" value="Unassembled WGS sequence"/>
</dbReference>
<organism evidence="6 7">
    <name type="scientific">Amycolatopsis silviterrae</name>
    <dbReference type="NCBI Taxonomy" id="1656914"/>
    <lineage>
        <taxon>Bacteria</taxon>
        <taxon>Bacillati</taxon>
        <taxon>Actinomycetota</taxon>
        <taxon>Actinomycetes</taxon>
        <taxon>Pseudonocardiales</taxon>
        <taxon>Pseudonocardiaceae</taxon>
        <taxon>Amycolatopsis</taxon>
    </lineage>
</organism>
<feature type="domain" description="Luciferase-like" evidence="5">
    <location>
        <begin position="11"/>
        <end position="315"/>
    </location>
</feature>
<evidence type="ECO:0000313" key="6">
    <source>
        <dbReference type="EMBL" id="MFD2469015.1"/>
    </source>
</evidence>
<keyword evidence="7" id="KW-1185">Reference proteome</keyword>
<sequence length="390" mass="42993">MDDAVALTDNRFGLFIAPFHPLDGDPTLQLRRDLELAVLADELGFDEVWFGEHHSAGFETIGSPELMIAAAGERTSRIMLGTGVNSVSYHNPLILADRIVQLDHLTRGRVMMGIGPGQLPSDAFMLGIDPLRQRDMMAEAVEALLPLLRGEKVTKRTEWFDLREAAVQLLPYRGRDIEVAIASVYSATGVTLAGRHGLSVLSVAASDLRARGRLAGNWAVHEQVSADHGRTARRGRWRVVGMMHLAESREQARREVEWGVLGSTAYFEGLTGKKMPWRSSPETAVDQWTTEGLPSWGVGIVGTPDDAIAAIESLQRETGGFGTYLLNVHSCAPWQATKRCYELFAEYVIPHFRQANRNRAASIAWAGDNSQRFVGRMTQAIEQATQKYGA</sequence>
<keyword evidence="3 6" id="KW-0560">Oxidoreductase</keyword>
<evidence type="ECO:0000313" key="7">
    <source>
        <dbReference type="Proteomes" id="UP001597483"/>
    </source>
</evidence>
<dbReference type="PANTHER" id="PTHR30137:SF16">
    <property type="entry name" value="BLL0895 PROTEIN"/>
    <property type="match status" value="1"/>
</dbReference>
<evidence type="ECO:0000256" key="2">
    <source>
        <dbReference type="ARBA" id="ARBA00022630"/>
    </source>
</evidence>